<accession>A0ABU0JBY9</accession>
<name>A0ABU0JBY9_9HYPH</name>
<evidence type="ECO:0000313" key="1">
    <source>
        <dbReference type="EMBL" id="MDQ0471090.1"/>
    </source>
</evidence>
<dbReference type="EMBL" id="JAUSVX010000008">
    <property type="protein sequence ID" value="MDQ0471090.1"/>
    <property type="molecule type" value="Genomic_DNA"/>
</dbReference>
<proteinExistence type="predicted"/>
<dbReference type="Proteomes" id="UP001242480">
    <property type="component" value="Unassembled WGS sequence"/>
</dbReference>
<dbReference type="Gene3D" id="1.20.58.320">
    <property type="entry name" value="TPR-like"/>
    <property type="match status" value="1"/>
</dbReference>
<dbReference type="InterPro" id="IPR011990">
    <property type="entry name" value="TPR-like_helical_dom_sf"/>
</dbReference>
<protein>
    <submittedName>
        <fullName evidence="1">Uncharacterized protein (DUF924 family)</fullName>
    </submittedName>
</protein>
<dbReference type="Pfam" id="PF06041">
    <property type="entry name" value="DUF924"/>
    <property type="match status" value="1"/>
</dbReference>
<keyword evidence="2" id="KW-1185">Reference proteome</keyword>
<evidence type="ECO:0000313" key="2">
    <source>
        <dbReference type="Proteomes" id="UP001242480"/>
    </source>
</evidence>
<sequence length="178" mass="19966">MAAEPEAVLAFWRAAGPERWFARDEAFDAQFRRRFLDRHLAAARRELDAWADRAESALALIILLDQFPRNAFRGTAHMYATDPLARRFAGRAIAAGFHRAVEPDLRPFFCLPLMHSEDPADQERSVALHHGLGLDDGYALGHRDIIRRFGRFPHRNAALGRDSTGEELAFLANGGFAG</sequence>
<dbReference type="Gene3D" id="1.25.40.10">
    <property type="entry name" value="Tetratricopeptide repeat domain"/>
    <property type="match status" value="1"/>
</dbReference>
<comment type="caution">
    <text evidence="1">The sequence shown here is derived from an EMBL/GenBank/DDBJ whole genome shotgun (WGS) entry which is preliminary data.</text>
</comment>
<dbReference type="SUPFAM" id="SSF48452">
    <property type="entry name" value="TPR-like"/>
    <property type="match status" value="1"/>
</dbReference>
<dbReference type="RefSeq" id="WP_307275700.1">
    <property type="nucleotide sequence ID" value="NZ_JAUSVX010000008.1"/>
</dbReference>
<organism evidence="1 2">
    <name type="scientific">Labrys wisconsinensis</name>
    <dbReference type="NCBI Taxonomy" id="425677"/>
    <lineage>
        <taxon>Bacteria</taxon>
        <taxon>Pseudomonadati</taxon>
        <taxon>Pseudomonadota</taxon>
        <taxon>Alphaproteobacteria</taxon>
        <taxon>Hyphomicrobiales</taxon>
        <taxon>Xanthobacteraceae</taxon>
        <taxon>Labrys</taxon>
    </lineage>
</organism>
<gene>
    <name evidence="1" type="ORF">QO011_004113</name>
</gene>
<dbReference type="InterPro" id="IPR010323">
    <property type="entry name" value="DUF924"/>
</dbReference>
<reference evidence="1 2" key="1">
    <citation type="submission" date="2023-07" db="EMBL/GenBank/DDBJ databases">
        <title>Genomic Encyclopedia of Type Strains, Phase IV (KMG-IV): sequencing the most valuable type-strain genomes for metagenomic binning, comparative biology and taxonomic classification.</title>
        <authorList>
            <person name="Goeker M."/>
        </authorList>
    </citation>
    <scope>NUCLEOTIDE SEQUENCE [LARGE SCALE GENOMIC DNA]</scope>
    <source>
        <strain evidence="1 2">DSM 19619</strain>
    </source>
</reference>